<dbReference type="InterPro" id="IPR036398">
    <property type="entry name" value="CA_dom_sf"/>
</dbReference>
<dbReference type="AlphaFoldDB" id="A0A2Z2KD18"/>
<reference evidence="9 10" key="1">
    <citation type="submission" date="2017-06" db="EMBL/GenBank/DDBJ databases">
        <title>Complete genome sequence of Paenibacillus donghaensis KCTC 13049T isolated from East Sea sediment, South Korea.</title>
        <authorList>
            <person name="Jung B.K."/>
            <person name="Hong S.-J."/>
            <person name="Shin J.-H."/>
        </authorList>
    </citation>
    <scope>NUCLEOTIDE SEQUENCE [LARGE SCALE GENOMIC DNA]</scope>
    <source>
        <strain evidence="9 10">KCTC 13049</strain>
    </source>
</reference>
<evidence type="ECO:0000256" key="6">
    <source>
        <dbReference type="ARBA" id="ARBA00048348"/>
    </source>
</evidence>
<dbReference type="OrthoDB" id="5327615at2"/>
<evidence type="ECO:0000259" key="8">
    <source>
        <dbReference type="PROSITE" id="PS51144"/>
    </source>
</evidence>
<dbReference type="InterPro" id="IPR001148">
    <property type="entry name" value="CA_dom"/>
</dbReference>
<dbReference type="SMART" id="SM01057">
    <property type="entry name" value="Carb_anhydrase"/>
    <property type="match status" value="1"/>
</dbReference>
<evidence type="ECO:0000313" key="9">
    <source>
        <dbReference type="EMBL" id="ASA19869.1"/>
    </source>
</evidence>
<keyword evidence="4" id="KW-0862">Zinc</keyword>
<dbReference type="Gene3D" id="3.10.200.10">
    <property type="entry name" value="Alpha carbonic anhydrase"/>
    <property type="match status" value="1"/>
</dbReference>
<dbReference type="SUPFAM" id="SSF51069">
    <property type="entry name" value="Carbonic anhydrase"/>
    <property type="match status" value="1"/>
</dbReference>
<comment type="similarity">
    <text evidence="1">Belongs to the alpha-carbonic anhydrase family.</text>
</comment>
<feature type="chain" id="PRO_5038332648" description="carbonic anhydrase" evidence="7">
    <location>
        <begin position="22"/>
        <end position="274"/>
    </location>
</feature>
<dbReference type="PANTHER" id="PTHR18952:SF265">
    <property type="entry name" value="CARBONIC ANHYDRASE"/>
    <property type="match status" value="1"/>
</dbReference>
<keyword evidence="5" id="KW-0456">Lyase</keyword>
<dbReference type="PROSITE" id="PS51144">
    <property type="entry name" value="ALPHA_CA_2"/>
    <property type="match status" value="1"/>
</dbReference>
<keyword evidence="10" id="KW-1185">Reference proteome</keyword>
<evidence type="ECO:0000256" key="2">
    <source>
        <dbReference type="ARBA" id="ARBA00012925"/>
    </source>
</evidence>
<dbReference type="InterPro" id="IPR041891">
    <property type="entry name" value="Alpha_CA_prokaryot-like"/>
</dbReference>
<evidence type="ECO:0000256" key="4">
    <source>
        <dbReference type="ARBA" id="ARBA00022833"/>
    </source>
</evidence>
<dbReference type="Proteomes" id="UP000249890">
    <property type="component" value="Chromosome"/>
</dbReference>
<feature type="signal peptide" evidence="7">
    <location>
        <begin position="1"/>
        <end position="21"/>
    </location>
</feature>
<name>A0A2Z2KD18_9BACL</name>
<evidence type="ECO:0000256" key="3">
    <source>
        <dbReference type="ARBA" id="ARBA00022723"/>
    </source>
</evidence>
<proteinExistence type="inferred from homology"/>
<keyword evidence="7" id="KW-0732">Signal</keyword>
<dbReference type="CDD" id="cd03124">
    <property type="entry name" value="alpha_CA_prokaryotic_like"/>
    <property type="match status" value="1"/>
</dbReference>
<protein>
    <recommendedName>
        <fullName evidence="2">carbonic anhydrase</fullName>
        <ecNumber evidence="2">4.2.1.1</ecNumber>
    </recommendedName>
</protein>
<comment type="catalytic activity">
    <reaction evidence="6">
        <text>hydrogencarbonate + H(+) = CO2 + H2O</text>
        <dbReference type="Rhea" id="RHEA:10748"/>
        <dbReference type="ChEBI" id="CHEBI:15377"/>
        <dbReference type="ChEBI" id="CHEBI:15378"/>
        <dbReference type="ChEBI" id="CHEBI:16526"/>
        <dbReference type="ChEBI" id="CHEBI:17544"/>
        <dbReference type="EC" id="4.2.1.1"/>
    </reaction>
</comment>
<evidence type="ECO:0000256" key="5">
    <source>
        <dbReference type="ARBA" id="ARBA00023239"/>
    </source>
</evidence>
<accession>A0A2Z2KD18</accession>
<dbReference type="GO" id="GO:0004089">
    <property type="term" value="F:carbonate dehydratase activity"/>
    <property type="evidence" value="ECO:0007669"/>
    <property type="project" value="UniProtKB-EC"/>
</dbReference>
<sequence length="274" mass="30671">MSINKRISRILISIMILSVMAGCGNNVQSDEAEAKKEPTTTGIAHQAHWSYEGETSPEHWAELDKLFTTCSTGTAQSPINILHEKVKDDESLSPIKVEYTPSQVAIINNGHTIQVNLKNQDNPIIIEGKTYTLQQFHFHLPSEHEVDSKHADMELHFVHQSEEGTLAVLSVLITKGTENAELNKLWSVLPAEESKQETPIESAFDLNKLLPADLHSFRYQGSLTTPPCSEGVQWIVLENPVQWSEDQIGKFEAIFPHDNRPVQTLGDREVDSDN</sequence>
<dbReference type="PANTHER" id="PTHR18952">
    <property type="entry name" value="CARBONIC ANHYDRASE"/>
    <property type="match status" value="1"/>
</dbReference>
<evidence type="ECO:0000313" key="10">
    <source>
        <dbReference type="Proteomes" id="UP000249890"/>
    </source>
</evidence>
<feature type="domain" description="Alpha-carbonic anhydrase" evidence="8">
    <location>
        <begin position="47"/>
        <end position="274"/>
    </location>
</feature>
<dbReference type="KEGG" id="pdh:B9T62_03050"/>
<dbReference type="GO" id="GO:0008270">
    <property type="term" value="F:zinc ion binding"/>
    <property type="evidence" value="ECO:0007669"/>
    <property type="project" value="InterPro"/>
</dbReference>
<keyword evidence="3" id="KW-0479">Metal-binding</keyword>
<dbReference type="EC" id="4.2.1.1" evidence="2"/>
<dbReference type="InterPro" id="IPR023561">
    <property type="entry name" value="Carbonic_anhydrase_a-class"/>
</dbReference>
<organism evidence="9 10">
    <name type="scientific">Paenibacillus donghaensis</name>
    <dbReference type="NCBI Taxonomy" id="414771"/>
    <lineage>
        <taxon>Bacteria</taxon>
        <taxon>Bacillati</taxon>
        <taxon>Bacillota</taxon>
        <taxon>Bacilli</taxon>
        <taxon>Bacillales</taxon>
        <taxon>Paenibacillaceae</taxon>
        <taxon>Paenibacillus</taxon>
    </lineage>
</organism>
<dbReference type="RefSeq" id="WP_087913892.1">
    <property type="nucleotide sequence ID" value="NZ_CP021780.1"/>
</dbReference>
<gene>
    <name evidence="9" type="ORF">B9T62_03050</name>
</gene>
<dbReference type="PROSITE" id="PS51257">
    <property type="entry name" value="PROKAR_LIPOPROTEIN"/>
    <property type="match status" value="1"/>
</dbReference>
<dbReference type="EMBL" id="CP021780">
    <property type="protein sequence ID" value="ASA19869.1"/>
    <property type="molecule type" value="Genomic_DNA"/>
</dbReference>
<evidence type="ECO:0000256" key="7">
    <source>
        <dbReference type="SAM" id="SignalP"/>
    </source>
</evidence>
<dbReference type="Pfam" id="PF00194">
    <property type="entry name" value="Carb_anhydrase"/>
    <property type="match status" value="1"/>
</dbReference>
<evidence type="ECO:0000256" key="1">
    <source>
        <dbReference type="ARBA" id="ARBA00010718"/>
    </source>
</evidence>